<evidence type="ECO:0000256" key="4">
    <source>
        <dbReference type="ARBA" id="ARBA00015925"/>
    </source>
</evidence>
<dbReference type="OrthoDB" id="201621at2759"/>
<dbReference type="PANTHER" id="PTHR12561">
    <property type="entry name" value="LIPOATE-PROTEIN LIGASE"/>
    <property type="match status" value="1"/>
</dbReference>
<evidence type="ECO:0000256" key="5">
    <source>
        <dbReference type="SAM" id="MobiDB-lite"/>
    </source>
</evidence>
<organism evidence="7 8">
    <name type="scientific">Plectosphaerella plurivora</name>
    <dbReference type="NCBI Taxonomy" id="936078"/>
    <lineage>
        <taxon>Eukaryota</taxon>
        <taxon>Fungi</taxon>
        <taxon>Dikarya</taxon>
        <taxon>Ascomycota</taxon>
        <taxon>Pezizomycotina</taxon>
        <taxon>Sordariomycetes</taxon>
        <taxon>Hypocreomycetidae</taxon>
        <taxon>Glomerellales</taxon>
        <taxon>Plectosphaerellaceae</taxon>
        <taxon>Plectosphaerella</taxon>
    </lineage>
</organism>
<evidence type="ECO:0000256" key="3">
    <source>
        <dbReference type="ARBA" id="ARBA00008242"/>
    </source>
</evidence>
<keyword evidence="8" id="KW-1185">Reference proteome</keyword>
<dbReference type="AlphaFoldDB" id="A0A9P8V4K3"/>
<comment type="similarity">
    <text evidence="3">Belongs to the LplA family.</text>
</comment>
<sequence>MLLLTRTSRATSPRAIFACARAISGLASASSASAKTQVYVSRSRDPYLNLSIEHHLLQKTPSDSTVLFLYTNRPCVVIGRNQNPWLEVNLPLLNSLARKTADETNDGPSSSFDSGVELVRRRSGGGTVFHDEGNMNFSVICPPSAFDRDKHAEMIVRALQSLGVGGARVNCRHDIVVDVPSESLTSSEKPPEPPSCRANAPPPEKDGQVSTFKVSGSAYKLTRLRSLHHGTCLLSSPNLRTLGKLLRSPAEPFIKGRGVDSVRSPVRNVGVMNDDFEKAVVAEFGKMYGDFDIETTVGENEASLDGIFKGLTELKSRDWIYGQTPLFTMSTHPTEEDERPRPPIPAQIQLRLDARHGVIQKLSVQSPNSAATTLDGLQDAKIYDIQDWNAALSKTQIDGLHATRVGTWLNQMLGTGGDVTQD</sequence>
<dbReference type="Proteomes" id="UP000770015">
    <property type="component" value="Unassembled WGS sequence"/>
</dbReference>
<dbReference type="Gene3D" id="3.30.390.50">
    <property type="entry name" value="CO dehydrogenase flavoprotein, C-terminal domain"/>
    <property type="match status" value="1"/>
</dbReference>
<proteinExistence type="inferred from homology"/>
<dbReference type="InterPro" id="IPR004143">
    <property type="entry name" value="BPL_LPL_catalytic"/>
</dbReference>
<dbReference type="Gene3D" id="3.30.930.10">
    <property type="entry name" value="Bira Bifunctional Protein, Domain 2"/>
    <property type="match status" value="1"/>
</dbReference>
<dbReference type="SUPFAM" id="SSF55681">
    <property type="entry name" value="Class II aaRS and biotin synthetases"/>
    <property type="match status" value="1"/>
</dbReference>
<protein>
    <recommendedName>
        <fullName evidence="4">Putative lipoate-protein ligase A</fullName>
    </recommendedName>
</protein>
<reference evidence="7" key="1">
    <citation type="journal article" date="2021" name="Nat. Commun.">
        <title>Genetic determinants of endophytism in the Arabidopsis root mycobiome.</title>
        <authorList>
            <person name="Mesny F."/>
            <person name="Miyauchi S."/>
            <person name="Thiergart T."/>
            <person name="Pickel B."/>
            <person name="Atanasova L."/>
            <person name="Karlsson M."/>
            <person name="Huettel B."/>
            <person name="Barry K.W."/>
            <person name="Haridas S."/>
            <person name="Chen C."/>
            <person name="Bauer D."/>
            <person name="Andreopoulos W."/>
            <person name="Pangilinan J."/>
            <person name="LaButti K."/>
            <person name="Riley R."/>
            <person name="Lipzen A."/>
            <person name="Clum A."/>
            <person name="Drula E."/>
            <person name="Henrissat B."/>
            <person name="Kohler A."/>
            <person name="Grigoriev I.V."/>
            <person name="Martin F.M."/>
            <person name="Hacquard S."/>
        </authorList>
    </citation>
    <scope>NUCLEOTIDE SEQUENCE</scope>
    <source>
        <strain evidence="7">MPI-SDFR-AT-0117</strain>
    </source>
</reference>
<dbReference type="GO" id="GO:0009249">
    <property type="term" value="P:protein lipoylation"/>
    <property type="evidence" value="ECO:0007669"/>
    <property type="project" value="InterPro"/>
</dbReference>
<dbReference type="InterPro" id="IPR004562">
    <property type="entry name" value="LipoylTrfase_LipoateP_Ligase"/>
</dbReference>
<evidence type="ECO:0000259" key="6">
    <source>
        <dbReference type="PROSITE" id="PS51733"/>
    </source>
</evidence>
<evidence type="ECO:0000313" key="8">
    <source>
        <dbReference type="Proteomes" id="UP000770015"/>
    </source>
</evidence>
<feature type="region of interest" description="Disordered" evidence="5">
    <location>
        <begin position="180"/>
        <end position="210"/>
    </location>
</feature>
<dbReference type="GO" id="GO:0005739">
    <property type="term" value="C:mitochondrion"/>
    <property type="evidence" value="ECO:0007669"/>
    <property type="project" value="TreeGrafter"/>
</dbReference>
<dbReference type="CDD" id="cd16443">
    <property type="entry name" value="LplA"/>
    <property type="match status" value="1"/>
</dbReference>
<dbReference type="GO" id="GO:0017118">
    <property type="term" value="F:lipoyltransferase activity"/>
    <property type="evidence" value="ECO:0007669"/>
    <property type="project" value="TreeGrafter"/>
</dbReference>
<feature type="domain" description="BPL/LPL catalytic" evidence="6">
    <location>
        <begin position="61"/>
        <end position="292"/>
    </location>
</feature>
<evidence type="ECO:0000256" key="2">
    <source>
        <dbReference type="ARBA" id="ARBA00005085"/>
    </source>
</evidence>
<comment type="caution">
    <text evidence="7">The sequence shown here is derived from an EMBL/GenBank/DDBJ whole genome shotgun (WGS) entry which is preliminary data.</text>
</comment>
<dbReference type="InterPro" id="IPR045864">
    <property type="entry name" value="aa-tRNA-synth_II/BPL/LPL"/>
</dbReference>
<gene>
    <name evidence="7" type="ORF">F5X68DRAFT_33125</name>
</gene>
<dbReference type="Pfam" id="PF21948">
    <property type="entry name" value="LplA-B_cat"/>
    <property type="match status" value="1"/>
</dbReference>
<evidence type="ECO:0000256" key="1">
    <source>
        <dbReference type="ARBA" id="ARBA00003253"/>
    </source>
</evidence>
<dbReference type="PANTHER" id="PTHR12561:SF3">
    <property type="entry name" value="LIPOYLTRANSFERASE 1, MITOCHONDRIAL"/>
    <property type="match status" value="1"/>
</dbReference>
<accession>A0A9P8V4K3</accession>
<evidence type="ECO:0000313" key="7">
    <source>
        <dbReference type="EMBL" id="KAH6679911.1"/>
    </source>
</evidence>
<name>A0A9P8V4K3_9PEZI</name>
<dbReference type="PROSITE" id="PS51733">
    <property type="entry name" value="BPL_LPL_CATALYTIC"/>
    <property type="match status" value="1"/>
</dbReference>
<comment type="function">
    <text evidence="1">Catalyzes both the ATP-dependent activation of exogenously supplied lipoate to lipoyl-AMP and the transfer of the activated lipoyl onto the lipoyl domains of lipoate-dependent enzymes.</text>
</comment>
<comment type="pathway">
    <text evidence="2">Protein modification; protein lipoylation via exogenous pathway; protein N(6)-(lipoyl)lysine from lipoate: step 2/2.</text>
</comment>
<dbReference type="EMBL" id="JAGSXJ010000020">
    <property type="protein sequence ID" value="KAH6679911.1"/>
    <property type="molecule type" value="Genomic_DNA"/>
</dbReference>